<feature type="domain" description="Impact N-terminal" evidence="4">
    <location>
        <begin position="99"/>
        <end position="208"/>
    </location>
</feature>
<reference evidence="5" key="1">
    <citation type="submission" date="2020-04" db="EMBL/GenBank/DDBJ databases">
        <title>Analysis of mating type loci in Filobasidium floriforme.</title>
        <authorList>
            <person name="Nowrousian M."/>
        </authorList>
    </citation>
    <scope>NUCLEOTIDE SEQUENCE</scope>
    <source>
        <strain evidence="5">CBS 6242</strain>
    </source>
</reference>
<feature type="region of interest" description="Disordered" evidence="3">
    <location>
        <begin position="100"/>
        <end position="125"/>
    </location>
</feature>
<feature type="region of interest" description="Disordered" evidence="3">
    <location>
        <begin position="298"/>
        <end position="319"/>
    </location>
</feature>
<feature type="region of interest" description="Disordered" evidence="3">
    <location>
        <begin position="139"/>
        <end position="161"/>
    </location>
</feature>
<evidence type="ECO:0000256" key="3">
    <source>
        <dbReference type="SAM" id="MobiDB-lite"/>
    </source>
</evidence>
<evidence type="ECO:0000313" key="6">
    <source>
        <dbReference type="Proteomes" id="UP000812966"/>
    </source>
</evidence>
<evidence type="ECO:0000256" key="2">
    <source>
        <dbReference type="SAM" id="Coils"/>
    </source>
</evidence>
<dbReference type="Proteomes" id="UP000812966">
    <property type="component" value="Unassembled WGS sequence"/>
</dbReference>
<dbReference type="PANTHER" id="PTHR16301:SF25">
    <property type="entry name" value="PROTEIN IMPACT"/>
    <property type="match status" value="1"/>
</dbReference>
<protein>
    <recommendedName>
        <fullName evidence="4">Impact N-terminal domain-containing protein</fullName>
    </recommendedName>
</protein>
<evidence type="ECO:0000256" key="1">
    <source>
        <dbReference type="ARBA" id="ARBA00007665"/>
    </source>
</evidence>
<keyword evidence="6" id="KW-1185">Reference proteome</keyword>
<evidence type="ECO:0000259" key="4">
    <source>
        <dbReference type="Pfam" id="PF01205"/>
    </source>
</evidence>
<dbReference type="EMBL" id="JABELV010000071">
    <property type="protein sequence ID" value="KAG7532200.1"/>
    <property type="molecule type" value="Genomic_DNA"/>
</dbReference>
<keyword evidence="2" id="KW-0175">Coiled coil</keyword>
<dbReference type="InterPro" id="IPR001498">
    <property type="entry name" value="Impact_N"/>
</dbReference>
<name>A0A8K0JLJ5_9TREE</name>
<feature type="region of interest" description="Disordered" evidence="3">
    <location>
        <begin position="1"/>
        <end position="59"/>
    </location>
</feature>
<comment type="caution">
    <text evidence="5">The sequence shown here is derived from an EMBL/GenBank/DDBJ whole genome shotgun (WGS) entry which is preliminary data.</text>
</comment>
<dbReference type="GO" id="GO:0006446">
    <property type="term" value="P:regulation of translational initiation"/>
    <property type="evidence" value="ECO:0007669"/>
    <property type="project" value="TreeGrafter"/>
</dbReference>
<dbReference type="InterPro" id="IPR023582">
    <property type="entry name" value="Impact"/>
</dbReference>
<organism evidence="5 6">
    <name type="scientific">Filobasidium floriforme</name>
    <dbReference type="NCBI Taxonomy" id="5210"/>
    <lineage>
        <taxon>Eukaryota</taxon>
        <taxon>Fungi</taxon>
        <taxon>Dikarya</taxon>
        <taxon>Basidiomycota</taxon>
        <taxon>Agaricomycotina</taxon>
        <taxon>Tremellomycetes</taxon>
        <taxon>Filobasidiales</taxon>
        <taxon>Filobasidiaceae</taxon>
        <taxon>Filobasidium</taxon>
    </lineage>
</organism>
<dbReference type="SUPFAM" id="SSF54211">
    <property type="entry name" value="Ribosomal protein S5 domain 2-like"/>
    <property type="match status" value="1"/>
</dbReference>
<feature type="compositionally biased region" description="Low complexity" evidence="3">
    <location>
        <begin position="310"/>
        <end position="319"/>
    </location>
</feature>
<proteinExistence type="inferred from homology"/>
<dbReference type="PANTHER" id="PTHR16301">
    <property type="entry name" value="IMPACT-RELATED"/>
    <property type="match status" value="1"/>
</dbReference>
<feature type="compositionally biased region" description="Basic and acidic residues" evidence="3">
    <location>
        <begin position="144"/>
        <end position="161"/>
    </location>
</feature>
<dbReference type="InterPro" id="IPR020568">
    <property type="entry name" value="Ribosomal_Su5_D2-typ_SF"/>
</dbReference>
<dbReference type="AlphaFoldDB" id="A0A8K0JLJ5"/>
<dbReference type="Gene3D" id="3.30.230.30">
    <property type="entry name" value="Impact, N-terminal domain"/>
    <property type="match status" value="1"/>
</dbReference>
<sequence>MEEPELTSQKRKEPESSQASPNKRARTDDPTPPQSQPQSLITWLKVPPPPPLSSSLTTSNPIFDKDSIFIAYVLPITEKEATFKHIAGLIERLEHGHPKLPDVIAGRSKRDAAGGSTSKKKGIKPSHNMWAARHLALKKGAKGTRPDDYEPRELANDDGEAHGSEHLLKVLRDEGSSDVLVVCSRWFGGTLIGPIRFNHIETCAREAVVEYTKMEQVFTLRQELEELDDLVDELRAEVNQAEQPKPAQGSEVDAEISVVKSGGSRTYRLMTDVVKLERLIKAKSMTIKVLIEKVATKKIEPEEEDGQEGGVEQDTNTSS</sequence>
<dbReference type="GO" id="GO:0140469">
    <property type="term" value="P:GCN2-mediated signaling"/>
    <property type="evidence" value="ECO:0007669"/>
    <property type="project" value="TreeGrafter"/>
</dbReference>
<dbReference type="InterPro" id="IPR036956">
    <property type="entry name" value="Impact_N_sf"/>
</dbReference>
<dbReference type="Pfam" id="PF01205">
    <property type="entry name" value="Impact_N"/>
    <property type="match status" value="1"/>
</dbReference>
<comment type="similarity">
    <text evidence="1">Belongs to the IMPACT family.</text>
</comment>
<feature type="coiled-coil region" evidence="2">
    <location>
        <begin position="217"/>
        <end position="244"/>
    </location>
</feature>
<dbReference type="GO" id="GO:0005737">
    <property type="term" value="C:cytoplasm"/>
    <property type="evidence" value="ECO:0007669"/>
    <property type="project" value="TreeGrafter"/>
</dbReference>
<gene>
    <name evidence="5" type="ORF">FFLO_03749</name>
</gene>
<evidence type="ECO:0000313" key="5">
    <source>
        <dbReference type="EMBL" id="KAG7532200.1"/>
    </source>
</evidence>
<accession>A0A8K0JLJ5</accession>